<evidence type="ECO:0000256" key="6">
    <source>
        <dbReference type="RuleBase" id="RU363032"/>
    </source>
</evidence>
<organism evidence="8">
    <name type="scientific">Sporolactobacillus sp. Y61</name>
    <dbReference type="NCBI Taxonomy" id="3160863"/>
    <lineage>
        <taxon>Bacteria</taxon>
        <taxon>Bacillati</taxon>
        <taxon>Bacillota</taxon>
        <taxon>Bacilli</taxon>
        <taxon>Bacillales</taxon>
        <taxon>Sporolactobacillaceae</taxon>
        <taxon>Sporolactobacillus</taxon>
    </lineage>
</organism>
<dbReference type="FunFam" id="1.10.3720.10:FF:000001">
    <property type="entry name" value="Glycine betaine ABC transporter, permease"/>
    <property type="match status" value="1"/>
</dbReference>
<evidence type="ECO:0000256" key="5">
    <source>
        <dbReference type="ARBA" id="ARBA00023136"/>
    </source>
</evidence>
<accession>A0AAU8IJW5</accession>
<proteinExistence type="inferred from homology"/>
<keyword evidence="5 6" id="KW-0472">Membrane</keyword>
<feature type="domain" description="ABC transmembrane type-1" evidence="7">
    <location>
        <begin position="15"/>
        <end position="194"/>
    </location>
</feature>
<evidence type="ECO:0000259" key="7">
    <source>
        <dbReference type="PROSITE" id="PS50928"/>
    </source>
</evidence>
<feature type="transmembrane region" description="Helical" evidence="6">
    <location>
        <begin position="133"/>
        <end position="155"/>
    </location>
</feature>
<keyword evidence="2 6" id="KW-0813">Transport</keyword>
<dbReference type="Pfam" id="PF00528">
    <property type="entry name" value="BPD_transp_1"/>
    <property type="match status" value="1"/>
</dbReference>
<evidence type="ECO:0000256" key="4">
    <source>
        <dbReference type="ARBA" id="ARBA00022989"/>
    </source>
</evidence>
<protein>
    <submittedName>
        <fullName evidence="8">ABC transporter permease</fullName>
    </submittedName>
</protein>
<comment type="similarity">
    <text evidence="6">Belongs to the binding-protein-dependent transport system permease family.</text>
</comment>
<feature type="transmembrane region" description="Helical" evidence="6">
    <location>
        <begin position="175"/>
        <end position="197"/>
    </location>
</feature>
<dbReference type="GO" id="GO:0005886">
    <property type="term" value="C:plasma membrane"/>
    <property type="evidence" value="ECO:0007669"/>
    <property type="project" value="UniProtKB-SubCell"/>
</dbReference>
<keyword evidence="4 6" id="KW-1133">Transmembrane helix</keyword>
<dbReference type="PANTHER" id="PTHR30177:SF28">
    <property type="entry name" value="CHOLINE TRANSPORT SYSTEM PERMEASE PROTEIN OPUBB"/>
    <property type="match status" value="1"/>
</dbReference>
<dbReference type="CDD" id="cd06261">
    <property type="entry name" value="TM_PBP2"/>
    <property type="match status" value="1"/>
</dbReference>
<evidence type="ECO:0000256" key="3">
    <source>
        <dbReference type="ARBA" id="ARBA00022692"/>
    </source>
</evidence>
<dbReference type="PANTHER" id="PTHR30177">
    <property type="entry name" value="GLYCINE BETAINE/L-PROLINE TRANSPORT SYSTEM PERMEASE PROTEIN PROW"/>
    <property type="match status" value="1"/>
</dbReference>
<evidence type="ECO:0000313" key="8">
    <source>
        <dbReference type="EMBL" id="XCJ18444.1"/>
    </source>
</evidence>
<feature type="transmembrane region" description="Helical" evidence="6">
    <location>
        <begin position="78"/>
        <end position="97"/>
    </location>
</feature>
<feature type="transmembrane region" description="Helical" evidence="6">
    <location>
        <begin position="47"/>
        <end position="72"/>
    </location>
</feature>
<gene>
    <name evidence="8" type="ORF">ABNN70_14910</name>
</gene>
<dbReference type="AlphaFoldDB" id="A0AAU8IJW5"/>
<evidence type="ECO:0000256" key="2">
    <source>
        <dbReference type="ARBA" id="ARBA00022448"/>
    </source>
</evidence>
<name>A0AAU8IJW5_9BACL</name>
<keyword evidence="3 6" id="KW-0812">Transmembrane</keyword>
<dbReference type="Gene3D" id="1.10.3720.10">
    <property type="entry name" value="MetI-like"/>
    <property type="match status" value="1"/>
</dbReference>
<dbReference type="PROSITE" id="PS50928">
    <property type="entry name" value="ABC_TM1"/>
    <property type="match status" value="1"/>
</dbReference>
<evidence type="ECO:0000256" key="1">
    <source>
        <dbReference type="ARBA" id="ARBA00004141"/>
    </source>
</evidence>
<dbReference type="InterPro" id="IPR000515">
    <property type="entry name" value="MetI-like"/>
</dbReference>
<dbReference type="EMBL" id="CP159510">
    <property type="protein sequence ID" value="XCJ18444.1"/>
    <property type="molecule type" value="Genomic_DNA"/>
</dbReference>
<dbReference type="RefSeq" id="WP_240697379.1">
    <property type="nucleotide sequence ID" value="NZ_CP159510.1"/>
</dbReference>
<dbReference type="GO" id="GO:0031460">
    <property type="term" value="P:glycine betaine transport"/>
    <property type="evidence" value="ECO:0007669"/>
    <property type="project" value="TreeGrafter"/>
</dbReference>
<comment type="subcellular location">
    <subcellularLocation>
        <location evidence="6">Cell membrane</location>
        <topology evidence="6">Multi-pass membrane protein</topology>
    </subcellularLocation>
    <subcellularLocation>
        <location evidence="1">Membrane</location>
        <topology evidence="1">Multi-pass membrane protein</topology>
    </subcellularLocation>
</comment>
<dbReference type="InterPro" id="IPR051204">
    <property type="entry name" value="ABC_transp_perm/SBD"/>
</dbReference>
<dbReference type="GO" id="GO:0055085">
    <property type="term" value="P:transmembrane transport"/>
    <property type="evidence" value="ECO:0007669"/>
    <property type="project" value="InterPro"/>
</dbReference>
<sequence>MQFLQTNGLELLNKTWEHLYISMIAVVMGIIVAVPLGIIMTRMKRGAGIILGVVNVLQTLPSLAVLAFFIPILGIGKLPAIVALFLYSVLPILRNTFLGIKGVNRDLLESGRGLGMTGFERVRMLELPLSAPIIMAGIRTSSVYLIGWATLASFIGGGGLGDYIFIGLNLYRPDYIIAGAIPVTIIAVLVDYLFMLIEKKVTPKGIRMTEGLQKE</sequence>
<feature type="transmembrane region" description="Helical" evidence="6">
    <location>
        <begin position="20"/>
        <end position="40"/>
    </location>
</feature>
<reference evidence="8" key="1">
    <citation type="submission" date="2024-06" db="EMBL/GenBank/DDBJ databases">
        <authorList>
            <person name="Fan A."/>
            <person name="Zhang F.Y."/>
            <person name="Zhang L."/>
        </authorList>
    </citation>
    <scope>NUCLEOTIDE SEQUENCE</scope>
    <source>
        <strain evidence="8">Y61</strain>
    </source>
</reference>
<dbReference type="SUPFAM" id="SSF161098">
    <property type="entry name" value="MetI-like"/>
    <property type="match status" value="1"/>
</dbReference>
<dbReference type="InterPro" id="IPR035906">
    <property type="entry name" value="MetI-like_sf"/>
</dbReference>